<evidence type="ECO:0000259" key="6">
    <source>
        <dbReference type="Pfam" id="PF00082"/>
    </source>
</evidence>
<dbReference type="GO" id="GO:0006508">
    <property type="term" value="P:proteolysis"/>
    <property type="evidence" value="ECO:0007669"/>
    <property type="project" value="UniProtKB-KW"/>
</dbReference>
<dbReference type="PANTHER" id="PTHR43806:SF66">
    <property type="entry name" value="SERIN ENDOPEPTIDASE"/>
    <property type="match status" value="1"/>
</dbReference>
<evidence type="ECO:0000256" key="2">
    <source>
        <dbReference type="ARBA" id="ARBA00022670"/>
    </source>
</evidence>
<evidence type="ECO:0000256" key="5">
    <source>
        <dbReference type="SAM" id="SignalP"/>
    </source>
</evidence>
<keyword evidence="5" id="KW-0732">Signal</keyword>
<dbReference type="Gene3D" id="3.40.50.200">
    <property type="entry name" value="Peptidase S8/S53 domain"/>
    <property type="match status" value="1"/>
</dbReference>
<name>A0A364MZT8_STELY</name>
<dbReference type="EMBL" id="QGDH01000090">
    <property type="protein sequence ID" value="RAR08220.1"/>
    <property type="molecule type" value="Genomic_DNA"/>
</dbReference>
<dbReference type="STRING" id="183478.A0A364MZT8"/>
<evidence type="ECO:0000313" key="7">
    <source>
        <dbReference type="EMBL" id="RAR08220.1"/>
    </source>
</evidence>
<keyword evidence="8" id="KW-1185">Reference proteome</keyword>
<dbReference type="InterPro" id="IPR036852">
    <property type="entry name" value="Peptidase_S8/S53_dom_sf"/>
</dbReference>
<protein>
    <submittedName>
        <fullName evidence="7">Subtilisin-like serine protease-like protein</fullName>
    </submittedName>
</protein>
<organism evidence="7 8">
    <name type="scientific">Stemphylium lycopersici</name>
    <name type="common">Tomato gray leaf spot disease fungus</name>
    <name type="synonym">Thyrospora lycopersici</name>
    <dbReference type="NCBI Taxonomy" id="183478"/>
    <lineage>
        <taxon>Eukaryota</taxon>
        <taxon>Fungi</taxon>
        <taxon>Dikarya</taxon>
        <taxon>Ascomycota</taxon>
        <taxon>Pezizomycotina</taxon>
        <taxon>Dothideomycetes</taxon>
        <taxon>Pleosporomycetidae</taxon>
        <taxon>Pleosporales</taxon>
        <taxon>Pleosporineae</taxon>
        <taxon>Pleosporaceae</taxon>
        <taxon>Stemphylium</taxon>
    </lineage>
</organism>
<evidence type="ECO:0000256" key="4">
    <source>
        <dbReference type="PROSITE-ProRule" id="PRU01240"/>
    </source>
</evidence>
<dbReference type="AlphaFoldDB" id="A0A364MZT8"/>
<dbReference type="PANTHER" id="PTHR43806">
    <property type="entry name" value="PEPTIDASE S8"/>
    <property type="match status" value="1"/>
</dbReference>
<accession>A0A364MZT8</accession>
<dbReference type="InterPro" id="IPR000209">
    <property type="entry name" value="Peptidase_S8/S53_dom"/>
</dbReference>
<comment type="similarity">
    <text evidence="1 4">Belongs to the peptidase S8 family.</text>
</comment>
<sequence length="249" mass="26553">MGKLSCAIAVLVLALGGCFGPDCLVEAGYDSTGDNYIPGKSSPVSDDAPVDNCAEHGTQFAECGDAPQLPPQLASPGVNFLSTYPTAPGSYRVMTGTRMATPLVAGVYALLGEAFGKMDPERFRRILAHIFKLLAWYEGKTAHPDILTPVPQQGAGIIQAWDAARATLEIDVDSLTLNDTEHYISTHSFGILNTGFDNEVLDLGERKAVTMYTMDPQADVLQVRAFPNAIASSWATVSFSSDRINVPPG</sequence>
<dbReference type="GO" id="GO:0004252">
    <property type="term" value="F:serine-type endopeptidase activity"/>
    <property type="evidence" value="ECO:0007669"/>
    <property type="project" value="InterPro"/>
</dbReference>
<dbReference type="OrthoDB" id="10256524at2759"/>
<evidence type="ECO:0000256" key="3">
    <source>
        <dbReference type="ARBA" id="ARBA00022825"/>
    </source>
</evidence>
<dbReference type="PROSITE" id="PS51892">
    <property type="entry name" value="SUBTILASE"/>
    <property type="match status" value="1"/>
</dbReference>
<reference evidence="8" key="1">
    <citation type="submission" date="2018-05" db="EMBL/GenBank/DDBJ databases">
        <title>Draft genome sequence of Stemphylium lycopersici strain CIDEFI 213.</title>
        <authorList>
            <person name="Medina R."/>
            <person name="Franco M.E.E."/>
            <person name="Lucentini C.G."/>
            <person name="Saparrat M.C.N."/>
            <person name="Balatti P.A."/>
        </authorList>
    </citation>
    <scope>NUCLEOTIDE SEQUENCE [LARGE SCALE GENOMIC DNA]</scope>
    <source>
        <strain evidence="8">CIDEFI 213</strain>
    </source>
</reference>
<dbReference type="InterPro" id="IPR050131">
    <property type="entry name" value="Peptidase_S8_subtilisin-like"/>
</dbReference>
<feature type="chain" id="PRO_5016578028" evidence="5">
    <location>
        <begin position="21"/>
        <end position="249"/>
    </location>
</feature>
<keyword evidence="3" id="KW-0720">Serine protease</keyword>
<dbReference type="PROSITE" id="PS51257">
    <property type="entry name" value="PROKAR_LIPOPROTEIN"/>
    <property type="match status" value="1"/>
</dbReference>
<dbReference type="Proteomes" id="UP000249619">
    <property type="component" value="Unassembled WGS sequence"/>
</dbReference>
<feature type="signal peptide" evidence="5">
    <location>
        <begin position="1"/>
        <end position="20"/>
    </location>
</feature>
<dbReference type="SUPFAM" id="SSF52743">
    <property type="entry name" value="Subtilisin-like"/>
    <property type="match status" value="1"/>
</dbReference>
<proteinExistence type="inferred from homology"/>
<keyword evidence="3" id="KW-0378">Hydrolase</keyword>
<comment type="caution">
    <text evidence="4">Lacks conserved residue(s) required for the propagation of feature annotation.</text>
</comment>
<gene>
    <name evidence="7" type="ORF">DDE83_006137</name>
</gene>
<dbReference type="Pfam" id="PF00082">
    <property type="entry name" value="Peptidase_S8"/>
    <property type="match status" value="1"/>
</dbReference>
<evidence type="ECO:0000313" key="8">
    <source>
        <dbReference type="Proteomes" id="UP000249619"/>
    </source>
</evidence>
<evidence type="ECO:0000256" key="1">
    <source>
        <dbReference type="ARBA" id="ARBA00011073"/>
    </source>
</evidence>
<comment type="caution">
    <text evidence="7">The sequence shown here is derived from an EMBL/GenBank/DDBJ whole genome shotgun (WGS) entry which is preliminary data.</text>
</comment>
<keyword evidence="2 7" id="KW-0645">Protease</keyword>
<feature type="domain" description="Peptidase S8/S53" evidence="6">
    <location>
        <begin position="70"/>
        <end position="129"/>
    </location>
</feature>